<dbReference type="Pfam" id="PF13302">
    <property type="entry name" value="Acetyltransf_3"/>
    <property type="match status" value="1"/>
</dbReference>
<evidence type="ECO:0000313" key="2">
    <source>
        <dbReference type="EMBL" id="HIQ95605.1"/>
    </source>
</evidence>
<dbReference type="AlphaFoldDB" id="A0A9D0ZUE2"/>
<dbReference type="InterPro" id="IPR016181">
    <property type="entry name" value="Acyl_CoA_acyltransferase"/>
</dbReference>
<name>A0A9D0ZUE2_9FIRM</name>
<organism evidence="2 3">
    <name type="scientific">Candidatus Limivivens merdigallinarum</name>
    <dbReference type="NCBI Taxonomy" id="2840859"/>
    <lineage>
        <taxon>Bacteria</taxon>
        <taxon>Bacillati</taxon>
        <taxon>Bacillota</taxon>
        <taxon>Clostridia</taxon>
        <taxon>Lachnospirales</taxon>
        <taxon>Lachnospiraceae</taxon>
        <taxon>Lachnospiraceae incertae sedis</taxon>
        <taxon>Candidatus Limivivens</taxon>
    </lineage>
</organism>
<evidence type="ECO:0000259" key="1">
    <source>
        <dbReference type="PROSITE" id="PS51186"/>
    </source>
</evidence>
<dbReference type="PANTHER" id="PTHR43792">
    <property type="entry name" value="GNAT FAMILY, PUTATIVE (AFU_ORTHOLOGUE AFUA_3G00765)-RELATED-RELATED"/>
    <property type="match status" value="1"/>
</dbReference>
<proteinExistence type="predicted"/>
<comment type="caution">
    <text evidence="2">The sequence shown here is derived from an EMBL/GenBank/DDBJ whole genome shotgun (WGS) entry which is preliminary data.</text>
</comment>
<reference evidence="2" key="1">
    <citation type="submission" date="2020-10" db="EMBL/GenBank/DDBJ databases">
        <authorList>
            <person name="Gilroy R."/>
        </authorList>
    </citation>
    <scope>NUCLEOTIDE SEQUENCE</scope>
    <source>
        <strain evidence="2">ChiSjej3B21-11622</strain>
    </source>
</reference>
<dbReference type="InterPro" id="IPR051531">
    <property type="entry name" value="N-acetyltransferase"/>
</dbReference>
<dbReference type="GO" id="GO:0016747">
    <property type="term" value="F:acyltransferase activity, transferring groups other than amino-acyl groups"/>
    <property type="evidence" value="ECO:0007669"/>
    <property type="project" value="InterPro"/>
</dbReference>
<protein>
    <submittedName>
        <fullName evidence="2">GNAT family N-acetyltransferase</fullName>
    </submittedName>
</protein>
<dbReference type="SUPFAM" id="SSF55729">
    <property type="entry name" value="Acyl-CoA N-acyltransferases (Nat)"/>
    <property type="match status" value="1"/>
</dbReference>
<dbReference type="EMBL" id="DVFT01000049">
    <property type="protein sequence ID" value="HIQ95605.1"/>
    <property type="molecule type" value="Genomic_DNA"/>
</dbReference>
<feature type="domain" description="N-acetyltransferase" evidence="1">
    <location>
        <begin position="138"/>
        <end position="292"/>
    </location>
</feature>
<evidence type="ECO:0000313" key="3">
    <source>
        <dbReference type="Proteomes" id="UP000886886"/>
    </source>
</evidence>
<dbReference type="PANTHER" id="PTHR43792:SF13">
    <property type="entry name" value="ACETYLTRANSFERASE"/>
    <property type="match status" value="1"/>
</dbReference>
<dbReference type="Gene3D" id="3.40.630.30">
    <property type="match status" value="1"/>
</dbReference>
<reference evidence="2" key="2">
    <citation type="journal article" date="2021" name="PeerJ">
        <title>Extensive microbial diversity within the chicken gut microbiome revealed by metagenomics and culture.</title>
        <authorList>
            <person name="Gilroy R."/>
            <person name="Ravi A."/>
            <person name="Getino M."/>
            <person name="Pursley I."/>
            <person name="Horton D.L."/>
            <person name="Alikhan N.F."/>
            <person name="Baker D."/>
            <person name="Gharbi K."/>
            <person name="Hall N."/>
            <person name="Watson M."/>
            <person name="Adriaenssens E.M."/>
            <person name="Foster-Nyarko E."/>
            <person name="Jarju S."/>
            <person name="Secka A."/>
            <person name="Antonio M."/>
            <person name="Oren A."/>
            <person name="Chaudhuri R.R."/>
            <person name="La Ragione R."/>
            <person name="Hildebrand F."/>
            <person name="Pallen M.J."/>
        </authorList>
    </citation>
    <scope>NUCLEOTIDE SEQUENCE</scope>
    <source>
        <strain evidence="2">ChiSjej3B21-11622</strain>
    </source>
</reference>
<sequence>MDVIVFLKEEEEYIEWRDSLKQEGEELSIEKRDSRESFLKPCRDGDALRTDNMEWAAMLSQKPCQGGAALWVTDDAEAARSAAENGFPVIYYERSGQDPVWQADMTVLSLEGLEGTLMDRVFRRHYGLPWIICRTRRLLIRESIREDFEALYRMDREDSGNPFLLHMSEDKEAERETFNAYLKHQYPLYGYGLYTLEERESHTVIGRAGFAQRQEQGKTCLELGYQIGKRFRRMGYAGEAVYALGERMEELTGEQTAWIFCHPDNLPSIQTAKRLLQSFPDRFSLVLTRAVH</sequence>
<dbReference type="PROSITE" id="PS51186">
    <property type="entry name" value="GNAT"/>
    <property type="match status" value="1"/>
</dbReference>
<accession>A0A9D0ZUE2</accession>
<gene>
    <name evidence="2" type="ORF">IAB26_03485</name>
</gene>
<dbReference type="InterPro" id="IPR000182">
    <property type="entry name" value="GNAT_dom"/>
</dbReference>
<dbReference type="Proteomes" id="UP000886886">
    <property type="component" value="Unassembled WGS sequence"/>
</dbReference>